<sequence>MGYYDEHYDYGKENPKRKPRGGYFLASLLGAVIGAAIIFFAIPFLMKQDWFPFPQDDASVTENAGSGGTINRSVSVDVNTDITKAVEKVSDTVVGITNIQNSDIWLDSQPGGTGSGVIYKKAGGKAYIVTNYHVVEGANRLEVTLPDETKLAARLVGGDMWTDLAVVEVDGSKIKNVAEFGDSDKLKLGEPVIAIGNPLGLNFAGSVTQGIISGINRTVPLDFNGDEVPDWNAEVIQTDAAINPGNSGGALANISGQVVGINSMKIAQEEVEGIGFAIPINSVIPIIEDIEKYGEVKRPYMGVQLQDISEIPIYYQERMLKLPRDVHYGLVIVDVVPNSPADKAGLRRYDVIVKLDGKEVKGLIDLRKHLYVEKEIGDKMTVGFYREGKYREVTLTLSEETL</sequence>
<dbReference type="InterPro" id="IPR036034">
    <property type="entry name" value="PDZ_sf"/>
</dbReference>
<keyword evidence="3" id="KW-0378">Hydrolase</keyword>
<gene>
    <name evidence="7" type="ORF">B4135_3084</name>
</gene>
<dbReference type="STRING" id="301148.B4135_3084"/>
<keyword evidence="5" id="KW-1133">Transmembrane helix</keyword>
<dbReference type="SUPFAM" id="SSF50494">
    <property type="entry name" value="Trypsin-like serine proteases"/>
    <property type="match status" value="1"/>
</dbReference>
<comment type="similarity">
    <text evidence="1">Belongs to the peptidase S1C family.</text>
</comment>
<evidence type="ECO:0000259" key="6">
    <source>
        <dbReference type="PROSITE" id="PS50106"/>
    </source>
</evidence>
<keyword evidence="2" id="KW-0645">Protease</keyword>
<name>A0A150LIU7_9BACI</name>
<evidence type="ECO:0000256" key="5">
    <source>
        <dbReference type="SAM" id="Phobius"/>
    </source>
</evidence>
<dbReference type="AlphaFoldDB" id="A0A150LIU7"/>
<dbReference type="PATRIC" id="fig|301148.3.peg.923"/>
<evidence type="ECO:0000256" key="1">
    <source>
        <dbReference type="ARBA" id="ARBA00010541"/>
    </source>
</evidence>
<keyword evidence="4" id="KW-0720">Serine protease</keyword>
<proteinExistence type="inferred from homology"/>
<dbReference type="InterPro" id="IPR001940">
    <property type="entry name" value="Peptidase_S1C"/>
</dbReference>
<dbReference type="PANTHER" id="PTHR43343">
    <property type="entry name" value="PEPTIDASE S12"/>
    <property type="match status" value="1"/>
</dbReference>
<dbReference type="RefSeq" id="WP_061569572.1">
    <property type="nucleotide sequence ID" value="NZ_LQYT01000094.1"/>
</dbReference>
<dbReference type="Gene3D" id="2.40.10.10">
    <property type="entry name" value="Trypsin-like serine proteases"/>
    <property type="match status" value="2"/>
</dbReference>
<accession>A0A150LIU7</accession>
<dbReference type="PANTHER" id="PTHR43343:SF3">
    <property type="entry name" value="PROTEASE DO-LIKE 8, CHLOROPLASTIC"/>
    <property type="match status" value="1"/>
</dbReference>
<dbReference type="SUPFAM" id="SSF50156">
    <property type="entry name" value="PDZ domain-like"/>
    <property type="match status" value="1"/>
</dbReference>
<dbReference type="Pfam" id="PF13365">
    <property type="entry name" value="Trypsin_2"/>
    <property type="match status" value="1"/>
</dbReference>
<dbReference type="EMBL" id="LQYT01000094">
    <property type="protein sequence ID" value="KYD12170.1"/>
    <property type="molecule type" value="Genomic_DNA"/>
</dbReference>
<evidence type="ECO:0000313" key="8">
    <source>
        <dbReference type="Proteomes" id="UP000075683"/>
    </source>
</evidence>
<protein>
    <recommendedName>
        <fullName evidence="6">PDZ domain-containing protein</fullName>
    </recommendedName>
</protein>
<dbReference type="Proteomes" id="UP000075683">
    <property type="component" value="Unassembled WGS sequence"/>
</dbReference>
<comment type="caution">
    <text evidence="7">The sequence shown here is derived from an EMBL/GenBank/DDBJ whole genome shotgun (WGS) entry which is preliminary data.</text>
</comment>
<evidence type="ECO:0000256" key="2">
    <source>
        <dbReference type="ARBA" id="ARBA00022670"/>
    </source>
</evidence>
<feature type="transmembrane region" description="Helical" evidence="5">
    <location>
        <begin position="21"/>
        <end position="46"/>
    </location>
</feature>
<evidence type="ECO:0000256" key="3">
    <source>
        <dbReference type="ARBA" id="ARBA00022801"/>
    </source>
</evidence>
<reference evidence="7 8" key="1">
    <citation type="submission" date="2016-01" db="EMBL/GenBank/DDBJ databases">
        <title>Draft Genome Sequences of Seven Thermophilic Sporeformers Isolated from Foods.</title>
        <authorList>
            <person name="Berendsen E.M."/>
            <person name="Wells-Bennik M.H."/>
            <person name="Krawcyk A.O."/>
            <person name="De Jong A."/>
            <person name="Holsappel S."/>
            <person name="Eijlander R.T."/>
            <person name="Kuipers O.P."/>
        </authorList>
    </citation>
    <scope>NUCLEOTIDE SEQUENCE [LARGE SCALE GENOMIC DNA]</scope>
    <source>
        <strain evidence="7 8">B4135</strain>
    </source>
</reference>
<organism evidence="7 8">
    <name type="scientific">Caldibacillus debilis</name>
    <dbReference type="NCBI Taxonomy" id="301148"/>
    <lineage>
        <taxon>Bacteria</taxon>
        <taxon>Bacillati</taxon>
        <taxon>Bacillota</taxon>
        <taxon>Bacilli</taxon>
        <taxon>Bacillales</taxon>
        <taxon>Bacillaceae</taxon>
        <taxon>Caldibacillus</taxon>
    </lineage>
</organism>
<dbReference type="Pfam" id="PF13180">
    <property type="entry name" value="PDZ_2"/>
    <property type="match status" value="1"/>
</dbReference>
<dbReference type="OrthoDB" id="9758917at2"/>
<evidence type="ECO:0000256" key="4">
    <source>
        <dbReference type="ARBA" id="ARBA00022825"/>
    </source>
</evidence>
<dbReference type="PRINTS" id="PR00834">
    <property type="entry name" value="PROTEASES2C"/>
</dbReference>
<dbReference type="InterPro" id="IPR051201">
    <property type="entry name" value="Chloro_Bact_Ser_Proteases"/>
</dbReference>
<dbReference type="CDD" id="cd06781">
    <property type="entry name" value="cpPDZ_BsHtra-like"/>
    <property type="match status" value="1"/>
</dbReference>
<keyword evidence="5" id="KW-0472">Membrane</keyword>
<evidence type="ECO:0000313" key="7">
    <source>
        <dbReference type="EMBL" id="KYD12170.1"/>
    </source>
</evidence>
<feature type="domain" description="PDZ" evidence="6">
    <location>
        <begin position="329"/>
        <end position="363"/>
    </location>
</feature>
<keyword evidence="5" id="KW-0812">Transmembrane</keyword>
<dbReference type="PROSITE" id="PS50106">
    <property type="entry name" value="PDZ"/>
    <property type="match status" value="1"/>
</dbReference>
<dbReference type="Gene3D" id="2.30.42.10">
    <property type="match status" value="1"/>
</dbReference>
<dbReference type="GO" id="GO:0006508">
    <property type="term" value="P:proteolysis"/>
    <property type="evidence" value="ECO:0007669"/>
    <property type="project" value="UniProtKB-KW"/>
</dbReference>
<dbReference type="SMART" id="SM00228">
    <property type="entry name" value="PDZ"/>
    <property type="match status" value="1"/>
</dbReference>
<dbReference type="InterPro" id="IPR001478">
    <property type="entry name" value="PDZ"/>
</dbReference>
<dbReference type="InterPro" id="IPR009003">
    <property type="entry name" value="Peptidase_S1_PA"/>
</dbReference>
<dbReference type="GO" id="GO:0004252">
    <property type="term" value="F:serine-type endopeptidase activity"/>
    <property type="evidence" value="ECO:0007669"/>
    <property type="project" value="InterPro"/>
</dbReference>
<dbReference type="InterPro" id="IPR043504">
    <property type="entry name" value="Peptidase_S1_PA_chymotrypsin"/>
</dbReference>